<dbReference type="PATRIC" id="fig|999431.4.peg.2213"/>
<dbReference type="EMBL" id="AGDW01000022">
    <property type="protein sequence ID" value="EMB29268.1"/>
    <property type="molecule type" value="Genomic_DNA"/>
</dbReference>
<reference evidence="1" key="1">
    <citation type="submission" date="2012-01" db="EMBL/GenBank/DDBJ databases">
        <title>The Genome Sequence of Treponema denticola H1-T.</title>
        <authorList>
            <consortium name="The Broad Institute Genome Sequencing Platform"/>
            <person name="Earl A."/>
            <person name="Ward D."/>
            <person name="Feldgarden M."/>
            <person name="Gevers D."/>
            <person name="Blanton J.M."/>
            <person name="Fenno C.J."/>
            <person name="Baranova O.V."/>
            <person name="Mathney J."/>
            <person name="Dewhirst F.E."/>
            <person name="Izard J."/>
            <person name="Young S.K."/>
            <person name="Zeng Q."/>
            <person name="Gargeya S."/>
            <person name="Fitzgerald M."/>
            <person name="Haas B."/>
            <person name="Abouelleil A."/>
            <person name="Alvarado L."/>
            <person name="Arachchi H.M."/>
            <person name="Berlin A."/>
            <person name="Chapman S.B."/>
            <person name="Gearin G."/>
            <person name="Goldberg J."/>
            <person name="Griggs A."/>
            <person name="Gujja S."/>
            <person name="Hansen M."/>
            <person name="Heiman D."/>
            <person name="Howarth C."/>
            <person name="Larimer J."/>
            <person name="Lui A."/>
            <person name="MacDonald P.J.P."/>
            <person name="McCowen C."/>
            <person name="Montmayeur A."/>
            <person name="Murphy C."/>
            <person name="Neiman D."/>
            <person name="Pearson M."/>
            <person name="Priest M."/>
            <person name="Roberts A."/>
            <person name="Saif S."/>
            <person name="Shea T."/>
            <person name="Sisk P."/>
            <person name="Stolte C."/>
            <person name="Sykes S."/>
            <person name="Wortman J."/>
            <person name="Nusbaum C."/>
            <person name="Birren B."/>
        </authorList>
    </citation>
    <scope>NUCLEOTIDE SEQUENCE [LARGE SCALE GENOMIC DNA]</scope>
    <source>
        <strain evidence="1">H1-T</strain>
    </source>
</reference>
<sequence length="90" mass="10679">MNMEYTVVMPKKLDKIIRLMPEKAQDVLHNLILDIKKSGPVQPKYHNYCKLSANTYHCHLLYKWVAVWRCEKNKLIVEVEYVGSRENAPY</sequence>
<accession>M2C6J1</accession>
<dbReference type="InterPro" id="IPR035093">
    <property type="entry name" value="RelE/ParE_toxin_dom_sf"/>
</dbReference>
<gene>
    <name evidence="1" type="ORF">HMPREF9725_02138</name>
</gene>
<evidence type="ECO:0008006" key="2">
    <source>
        <dbReference type="Google" id="ProtNLM"/>
    </source>
</evidence>
<proteinExistence type="predicted"/>
<protein>
    <recommendedName>
        <fullName evidence="2">RelE/StbE family addiction module toxin</fullName>
    </recommendedName>
</protein>
<dbReference type="SUPFAM" id="SSF143011">
    <property type="entry name" value="RelE-like"/>
    <property type="match status" value="1"/>
</dbReference>
<evidence type="ECO:0000313" key="1">
    <source>
        <dbReference type="EMBL" id="EMB29268.1"/>
    </source>
</evidence>
<organism evidence="1">
    <name type="scientific">Treponema denticola H1-T</name>
    <dbReference type="NCBI Taxonomy" id="999431"/>
    <lineage>
        <taxon>Bacteria</taxon>
        <taxon>Pseudomonadati</taxon>
        <taxon>Spirochaetota</taxon>
        <taxon>Spirochaetia</taxon>
        <taxon>Spirochaetales</taxon>
        <taxon>Treponemataceae</taxon>
        <taxon>Treponema</taxon>
    </lineage>
</organism>
<name>M2C6J1_TREDN</name>
<dbReference type="Proteomes" id="UP000011708">
    <property type="component" value="Chromosome"/>
</dbReference>
<comment type="caution">
    <text evidence="1">The sequence shown here is derived from an EMBL/GenBank/DDBJ whole genome shotgun (WGS) entry which is preliminary data.</text>
</comment>
<dbReference type="HOGENOM" id="CLU_171169_0_0_12"/>
<dbReference type="AlphaFoldDB" id="M2C6J1"/>